<evidence type="ECO:0000256" key="1">
    <source>
        <dbReference type="ARBA" id="ARBA00001946"/>
    </source>
</evidence>
<dbReference type="Pfam" id="PF03328">
    <property type="entry name" value="HpcH_HpaI"/>
    <property type="match status" value="1"/>
</dbReference>
<evidence type="ECO:0000256" key="3">
    <source>
        <dbReference type="ARBA" id="ARBA00022842"/>
    </source>
</evidence>
<keyword evidence="5" id="KW-0456">Lyase</keyword>
<dbReference type="SUPFAM" id="SSF51621">
    <property type="entry name" value="Phosphoenolpyruvate/pyruvate domain"/>
    <property type="match status" value="1"/>
</dbReference>
<dbReference type="PIRSF" id="PIRSF015582">
    <property type="entry name" value="Cit_lyase_B"/>
    <property type="match status" value="1"/>
</dbReference>
<proteinExistence type="predicted"/>
<evidence type="ECO:0000256" key="2">
    <source>
        <dbReference type="ARBA" id="ARBA00022723"/>
    </source>
</evidence>
<keyword evidence="6" id="KW-1185">Reference proteome</keyword>
<gene>
    <name evidence="5" type="ORF">R4198_22180</name>
</gene>
<dbReference type="EMBL" id="JAWLUM010000004">
    <property type="protein sequence ID" value="MDV7136415.1"/>
    <property type="molecule type" value="Genomic_DNA"/>
</dbReference>
<evidence type="ECO:0000313" key="6">
    <source>
        <dbReference type="Proteomes" id="UP001185792"/>
    </source>
</evidence>
<comment type="caution">
    <text evidence="5">The sequence shown here is derived from an EMBL/GenBank/DDBJ whole genome shotgun (WGS) entry which is preliminary data.</text>
</comment>
<name>A0ABU4EYU7_WILMA</name>
<dbReference type="InterPro" id="IPR005000">
    <property type="entry name" value="Aldolase/citrate-lyase_domain"/>
</dbReference>
<keyword evidence="2" id="KW-0479">Metal-binding</keyword>
<dbReference type="PANTHER" id="PTHR32308:SF0">
    <property type="entry name" value="HPCH_HPAI ALDOLASE_CITRATE LYASE DOMAIN-CONTAINING PROTEIN"/>
    <property type="match status" value="1"/>
</dbReference>
<accession>A0ABU4EYU7</accession>
<dbReference type="Proteomes" id="UP001185792">
    <property type="component" value="Unassembled WGS sequence"/>
</dbReference>
<reference evidence="5 6" key="1">
    <citation type="submission" date="2023-10" db="EMBL/GenBank/DDBJ databases">
        <title>Development of a sustainable strategy for remediation of hydrocarbon-contaminated territories based on the waste exchange concept.</title>
        <authorList>
            <person name="Krivoruchko A."/>
        </authorList>
    </citation>
    <scope>NUCLEOTIDE SEQUENCE [LARGE SCALE GENOMIC DNA]</scope>
    <source>
        <strain evidence="5 6">IEGM 1236</strain>
    </source>
</reference>
<evidence type="ECO:0000259" key="4">
    <source>
        <dbReference type="Pfam" id="PF03328"/>
    </source>
</evidence>
<dbReference type="RefSeq" id="WP_317714422.1">
    <property type="nucleotide sequence ID" value="NZ_JAWLUM010000004.1"/>
</dbReference>
<dbReference type="InterPro" id="IPR015813">
    <property type="entry name" value="Pyrv/PenolPyrv_kinase-like_dom"/>
</dbReference>
<dbReference type="GO" id="GO:0016829">
    <property type="term" value="F:lyase activity"/>
    <property type="evidence" value="ECO:0007669"/>
    <property type="project" value="UniProtKB-KW"/>
</dbReference>
<sequence>MHRRRSVLIVPGSQRRKIDKALGLGADEVVIDLEDAVAPPQKDLARELVVEVLAGADANGPKIAVRMNSIDSPWARDDLAALAMTSEYLSSVVVPKTESPQDLEAVVEGLDGHEATVQALIETPAGLTFIDDICRSSDRLDAVIIGYADLAATLGRQRDLPAHRWASLQDRVLVAARTAGVAAIDGPHLGISDDADFRAATNWTRESGFDGKWVIHPSQIDFVTLAFTPTIDAVTQAQRILEALADAEACGAGAAVLDGQMLDEAIAASARRVLAQAEELR</sequence>
<dbReference type="Gene3D" id="3.20.20.60">
    <property type="entry name" value="Phosphoenolpyruvate-binding domains"/>
    <property type="match status" value="1"/>
</dbReference>
<dbReference type="InterPro" id="IPR011206">
    <property type="entry name" value="Citrate_lyase_beta/mcl1/mcl2"/>
</dbReference>
<feature type="domain" description="HpcH/HpaI aldolase/citrate lyase" evidence="4">
    <location>
        <begin position="5"/>
        <end position="217"/>
    </location>
</feature>
<protein>
    <submittedName>
        <fullName evidence="5">CoA ester lyase</fullName>
    </submittedName>
</protein>
<keyword evidence="3" id="KW-0460">Magnesium</keyword>
<dbReference type="PANTHER" id="PTHR32308">
    <property type="entry name" value="LYASE BETA SUBUNIT, PUTATIVE (AFU_ORTHOLOGUE AFUA_4G13030)-RELATED"/>
    <property type="match status" value="1"/>
</dbReference>
<organism evidence="5 6">
    <name type="scientific">Williamsia marianensis</name>
    <dbReference type="NCBI Taxonomy" id="85044"/>
    <lineage>
        <taxon>Bacteria</taxon>
        <taxon>Bacillati</taxon>
        <taxon>Actinomycetota</taxon>
        <taxon>Actinomycetes</taxon>
        <taxon>Mycobacteriales</taxon>
        <taxon>Nocardiaceae</taxon>
        <taxon>Williamsia</taxon>
    </lineage>
</organism>
<dbReference type="InterPro" id="IPR040442">
    <property type="entry name" value="Pyrv_kinase-like_dom_sf"/>
</dbReference>
<evidence type="ECO:0000313" key="5">
    <source>
        <dbReference type="EMBL" id="MDV7136415.1"/>
    </source>
</evidence>
<comment type="cofactor">
    <cofactor evidence="1">
        <name>Mg(2+)</name>
        <dbReference type="ChEBI" id="CHEBI:18420"/>
    </cofactor>
</comment>